<gene>
    <name evidence="1" type="ORF">E2562_031416</name>
</gene>
<comment type="caution">
    <text evidence="1">The sequence shown here is derived from an EMBL/GenBank/DDBJ whole genome shotgun (WGS) entry which is preliminary data.</text>
</comment>
<dbReference type="EMBL" id="SPHZ02000011">
    <property type="protein sequence ID" value="KAF0893881.1"/>
    <property type="molecule type" value="Genomic_DNA"/>
</dbReference>
<reference evidence="1 2" key="1">
    <citation type="submission" date="2019-11" db="EMBL/GenBank/DDBJ databases">
        <title>Whole genome sequence of Oryza granulata.</title>
        <authorList>
            <person name="Li W."/>
        </authorList>
    </citation>
    <scope>NUCLEOTIDE SEQUENCE [LARGE SCALE GENOMIC DNA]</scope>
    <source>
        <strain evidence="2">cv. Menghai</strain>
        <tissue evidence="1">Leaf</tissue>
    </source>
</reference>
<dbReference type="AlphaFoldDB" id="A0A6G1C1J1"/>
<sequence>MPRRREDLRATLAPSLPHPPWPEILPVSPACTRATAYATRTVPSPSPAISAYTARVKPCRPGRMPHHPNDIRALSIACMATNPTTPCVASPRPPVPAANLVDELVPMLTRART</sequence>
<organism evidence="1 2">
    <name type="scientific">Oryza meyeriana var. granulata</name>
    <dbReference type="NCBI Taxonomy" id="110450"/>
    <lineage>
        <taxon>Eukaryota</taxon>
        <taxon>Viridiplantae</taxon>
        <taxon>Streptophyta</taxon>
        <taxon>Embryophyta</taxon>
        <taxon>Tracheophyta</taxon>
        <taxon>Spermatophyta</taxon>
        <taxon>Magnoliopsida</taxon>
        <taxon>Liliopsida</taxon>
        <taxon>Poales</taxon>
        <taxon>Poaceae</taxon>
        <taxon>BOP clade</taxon>
        <taxon>Oryzoideae</taxon>
        <taxon>Oryzeae</taxon>
        <taxon>Oryzinae</taxon>
        <taxon>Oryza</taxon>
        <taxon>Oryza meyeriana</taxon>
    </lineage>
</organism>
<dbReference type="Proteomes" id="UP000479710">
    <property type="component" value="Unassembled WGS sequence"/>
</dbReference>
<name>A0A6G1C1J1_9ORYZ</name>
<keyword evidence="2" id="KW-1185">Reference proteome</keyword>
<evidence type="ECO:0000313" key="2">
    <source>
        <dbReference type="Proteomes" id="UP000479710"/>
    </source>
</evidence>
<proteinExistence type="predicted"/>
<accession>A0A6G1C1J1</accession>
<protein>
    <submittedName>
        <fullName evidence="1">Uncharacterized protein</fullName>
    </submittedName>
</protein>
<evidence type="ECO:0000313" key="1">
    <source>
        <dbReference type="EMBL" id="KAF0893881.1"/>
    </source>
</evidence>